<keyword evidence="4" id="KW-1185">Reference proteome</keyword>
<organism evidence="3 4">
    <name type="scientific">Legionella spiritensis</name>
    <dbReference type="NCBI Taxonomy" id="452"/>
    <lineage>
        <taxon>Bacteria</taxon>
        <taxon>Pseudomonadati</taxon>
        <taxon>Pseudomonadota</taxon>
        <taxon>Gammaproteobacteria</taxon>
        <taxon>Legionellales</taxon>
        <taxon>Legionellaceae</taxon>
        <taxon>Legionella</taxon>
    </lineage>
</organism>
<accession>A0A0W0Z0Y0</accession>
<feature type="compositionally biased region" description="Basic residues" evidence="1">
    <location>
        <begin position="108"/>
        <end position="117"/>
    </location>
</feature>
<feature type="compositionally biased region" description="Polar residues" evidence="1">
    <location>
        <begin position="118"/>
        <end position="128"/>
    </location>
</feature>
<dbReference type="OrthoDB" id="5646774at2"/>
<reference evidence="3 4" key="1">
    <citation type="submission" date="2015-11" db="EMBL/GenBank/DDBJ databases">
        <title>Genomic analysis of 38 Legionella species identifies large and diverse effector repertoires.</title>
        <authorList>
            <person name="Burstein D."/>
            <person name="Amaro F."/>
            <person name="Zusman T."/>
            <person name="Lifshitz Z."/>
            <person name="Cohen O."/>
            <person name="Gilbert J.A."/>
            <person name="Pupko T."/>
            <person name="Shuman H.A."/>
            <person name="Segal G."/>
        </authorList>
    </citation>
    <scope>NUCLEOTIDE SEQUENCE [LARGE SCALE GENOMIC DNA]</scope>
    <source>
        <strain evidence="3 4">Mt.St.Helens-9</strain>
    </source>
</reference>
<gene>
    <name evidence="3" type="ORF">Lspi_1770</name>
</gene>
<dbReference type="InterPro" id="IPR044929">
    <property type="entry name" value="DNA/RNA_non-sp_Endonuclease_sf"/>
</dbReference>
<dbReference type="AlphaFoldDB" id="A0A0W0Z0Y0"/>
<evidence type="ECO:0000313" key="4">
    <source>
        <dbReference type="Proteomes" id="UP000054877"/>
    </source>
</evidence>
<dbReference type="RefSeq" id="WP_058483691.1">
    <property type="nucleotide sequence ID" value="NZ_CAAAII010000006.1"/>
</dbReference>
<name>A0A0W0Z0Y0_LEGSP</name>
<feature type="domain" description="Type VII secretion system protein EssD-like" evidence="2">
    <location>
        <begin position="266"/>
        <end position="343"/>
    </location>
</feature>
<proteinExistence type="predicted"/>
<dbReference type="Gene3D" id="3.40.570.10">
    <property type="entry name" value="Extracellular Endonuclease, subunit A"/>
    <property type="match status" value="1"/>
</dbReference>
<comment type="caution">
    <text evidence="3">The sequence shown here is derived from an EMBL/GenBank/DDBJ whole genome shotgun (WGS) entry which is preliminary data.</text>
</comment>
<sequence>MKLSELTIERDQISSHPRIKTLQSVITKRFPNIKCLDLSDQMWLDLNNYLAKNSPSSTRLSSLTILTGLSEILTIPYDDVVSALAVKKQHERTARKRPATDENSSHSFSKHHKRRNNKSANDNPLILDSTNTPFFSPLKEQKIRYCALSPHKPIRGYSEVFHTPEGKTLVRPLIKNNAGSFFKPVTPVGDKASRGMAEIHGARKSLLFGNTVPKLRYERPGPARFRATLAKLKDRAGQTRRCSQKQLTGASCRDVFQAHGHDVIIKNRGSDYHWSHLIAHFLGGNHNKENLIPGTAASNYNTLELVEQFIAQKLSSDDHAVPYIDITVNPRYGDDEALIPDELIFNLDWQETRPDKTTEARQETIYINPRSYQRVSPAMLDSIRVLRTMKPKTVPKEQEPVHRGLRS</sequence>
<feature type="region of interest" description="Disordered" evidence="1">
    <location>
        <begin position="89"/>
        <end position="128"/>
    </location>
</feature>
<evidence type="ECO:0000256" key="1">
    <source>
        <dbReference type="SAM" id="MobiDB-lite"/>
    </source>
</evidence>
<dbReference type="Proteomes" id="UP000054877">
    <property type="component" value="Unassembled WGS sequence"/>
</dbReference>
<dbReference type="Pfam" id="PF13930">
    <property type="entry name" value="Endonuclea_NS_2"/>
    <property type="match status" value="1"/>
</dbReference>
<dbReference type="InterPro" id="IPR044927">
    <property type="entry name" value="Endonuclea_NS_2"/>
</dbReference>
<evidence type="ECO:0000259" key="2">
    <source>
        <dbReference type="Pfam" id="PF13930"/>
    </source>
</evidence>
<dbReference type="PATRIC" id="fig|452.5.peg.1947"/>
<dbReference type="EMBL" id="LNYX01000029">
    <property type="protein sequence ID" value="KTD62558.1"/>
    <property type="molecule type" value="Genomic_DNA"/>
</dbReference>
<protein>
    <recommendedName>
        <fullName evidence="2">Type VII secretion system protein EssD-like domain-containing protein</fullName>
    </recommendedName>
</protein>
<evidence type="ECO:0000313" key="3">
    <source>
        <dbReference type="EMBL" id="KTD62558.1"/>
    </source>
</evidence>
<dbReference type="STRING" id="452.Lspi_1770"/>